<keyword evidence="2" id="KW-1185">Reference proteome</keyword>
<proteinExistence type="predicted"/>
<protein>
    <submittedName>
        <fullName evidence="1">Uncharacterized protein</fullName>
    </submittedName>
</protein>
<evidence type="ECO:0000313" key="2">
    <source>
        <dbReference type="Proteomes" id="UP001187192"/>
    </source>
</evidence>
<dbReference type="Proteomes" id="UP001187192">
    <property type="component" value="Unassembled WGS sequence"/>
</dbReference>
<dbReference type="EMBL" id="BTGU01000141">
    <property type="protein sequence ID" value="GMN63051.1"/>
    <property type="molecule type" value="Genomic_DNA"/>
</dbReference>
<name>A0AA88J7H7_FICCA</name>
<accession>A0AA88J7H7</accession>
<comment type="caution">
    <text evidence="1">The sequence shown here is derived from an EMBL/GenBank/DDBJ whole genome shotgun (WGS) entry which is preliminary data.</text>
</comment>
<reference evidence="1" key="1">
    <citation type="submission" date="2023-07" db="EMBL/GenBank/DDBJ databases">
        <title>draft genome sequence of fig (Ficus carica).</title>
        <authorList>
            <person name="Takahashi T."/>
            <person name="Nishimura K."/>
        </authorList>
    </citation>
    <scope>NUCLEOTIDE SEQUENCE</scope>
</reference>
<evidence type="ECO:0000313" key="1">
    <source>
        <dbReference type="EMBL" id="GMN63051.1"/>
    </source>
</evidence>
<sequence>MNIFCSSEPRLSFDSISPAYWRSMGMHLISVNDGENASSNIWILAMDDMDDCKSPIKGGLLDSSKDTKKLIFAGAQSFPHRSSAEESALWLVTRPKELHREGYAISTIHVTLEEGGFQFTQVLKQWASNFNEVDLTRLLLERVLVCFLPLQPSVILCGSA</sequence>
<dbReference type="AlphaFoldDB" id="A0AA88J7H7"/>
<organism evidence="1 2">
    <name type="scientific">Ficus carica</name>
    <name type="common">Common fig</name>
    <dbReference type="NCBI Taxonomy" id="3494"/>
    <lineage>
        <taxon>Eukaryota</taxon>
        <taxon>Viridiplantae</taxon>
        <taxon>Streptophyta</taxon>
        <taxon>Embryophyta</taxon>
        <taxon>Tracheophyta</taxon>
        <taxon>Spermatophyta</taxon>
        <taxon>Magnoliopsida</taxon>
        <taxon>eudicotyledons</taxon>
        <taxon>Gunneridae</taxon>
        <taxon>Pentapetalae</taxon>
        <taxon>rosids</taxon>
        <taxon>fabids</taxon>
        <taxon>Rosales</taxon>
        <taxon>Moraceae</taxon>
        <taxon>Ficeae</taxon>
        <taxon>Ficus</taxon>
    </lineage>
</organism>
<gene>
    <name evidence="1" type="ORF">TIFTF001_032128</name>
</gene>